<proteinExistence type="predicted"/>
<evidence type="ECO:0000313" key="2">
    <source>
        <dbReference type="EMBL" id="GMR46391.1"/>
    </source>
</evidence>
<reference evidence="3" key="1">
    <citation type="submission" date="2022-10" db="EMBL/GenBank/DDBJ databases">
        <title>Genome assembly of Pristionchus species.</title>
        <authorList>
            <person name="Yoshida K."/>
            <person name="Sommer R.J."/>
        </authorList>
    </citation>
    <scope>NUCLEOTIDE SEQUENCE [LARGE SCALE GENOMIC DNA]</scope>
    <source>
        <strain evidence="3">RS5460</strain>
    </source>
</reference>
<dbReference type="Proteomes" id="UP001328107">
    <property type="component" value="Unassembled WGS sequence"/>
</dbReference>
<keyword evidence="3" id="KW-1185">Reference proteome</keyword>
<dbReference type="GO" id="GO:0030132">
    <property type="term" value="C:clathrin coat of coated pit"/>
    <property type="evidence" value="ECO:0007669"/>
    <property type="project" value="InterPro"/>
</dbReference>
<dbReference type="SUPFAM" id="SSF50989">
    <property type="entry name" value="Clathrin heavy-chain terminal domain"/>
    <property type="match status" value="1"/>
</dbReference>
<feature type="non-terminal residue" evidence="2">
    <location>
        <position position="1"/>
    </location>
</feature>
<accession>A0AAN5CL55</accession>
<dbReference type="GO" id="GO:0071439">
    <property type="term" value="C:clathrin complex"/>
    <property type="evidence" value="ECO:0007669"/>
    <property type="project" value="TreeGrafter"/>
</dbReference>
<evidence type="ECO:0000313" key="3">
    <source>
        <dbReference type="Proteomes" id="UP001328107"/>
    </source>
</evidence>
<sequence length="178" mass="20627">AYNLEKGTVGFWKWIDEETLTFVTKSHVYDWSMTVDTKPYVWYERHDSLSTGKIVNYRIISDYVVLIGENGRTFGRMPLSNNNSLGYHSFRPFKALEGEAARFKALCDESNVRLKAAELQRDKLMARNEALEKKLRNAKNIMARMITEEDPKINTTKLQRTTSCSNGIINHFHNNTSR</sequence>
<dbReference type="EMBL" id="BTRK01000004">
    <property type="protein sequence ID" value="GMR46391.1"/>
    <property type="molecule type" value="Genomic_DNA"/>
</dbReference>
<dbReference type="PANTHER" id="PTHR10292">
    <property type="entry name" value="CLATHRIN HEAVY CHAIN RELATED"/>
    <property type="match status" value="1"/>
</dbReference>
<dbReference type="GO" id="GO:0045334">
    <property type="term" value="C:clathrin-coated endocytic vesicle"/>
    <property type="evidence" value="ECO:0007669"/>
    <property type="project" value="TreeGrafter"/>
</dbReference>
<evidence type="ECO:0000256" key="1">
    <source>
        <dbReference type="SAM" id="Coils"/>
    </source>
</evidence>
<protein>
    <submittedName>
        <fullName evidence="2">Uncharacterized protein</fullName>
    </submittedName>
</protein>
<name>A0AAN5CL55_9BILA</name>
<dbReference type="GO" id="GO:0005198">
    <property type="term" value="F:structural molecule activity"/>
    <property type="evidence" value="ECO:0007669"/>
    <property type="project" value="InterPro"/>
</dbReference>
<comment type="caution">
    <text evidence="2">The sequence shown here is derived from an EMBL/GenBank/DDBJ whole genome shotgun (WGS) entry which is preliminary data.</text>
</comment>
<dbReference type="AlphaFoldDB" id="A0AAN5CL55"/>
<organism evidence="2 3">
    <name type="scientific">Pristionchus mayeri</name>
    <dbReference type="NCBI Taxonomy" id="1317129"/>
    <lineage>
        <taxon>Eukaryota</taxon>
        <taxon>Metazoa</taxon>
        <taxon>Ecdysozoa</taxon>
        <taxon>Nematoda</taxon>
        <taxon>Chromadorea</taxon>
        <taxon>Rhabditida</taxon>
        <taxon>Rhabditina</taxon>
        <taxon>Diplogasteromorpha</taxon>
        <taxon>Diplogasteroidea</taxon>
        <taxon>Neodiplogasteridae</taxon>
        <taxon>Pristionchus</taxon>
    </lineage>
</organism>
<gene>
    <name evidence="2" type="ORF">PMAYCL1PPCAC_16586</name>
</gene>
<dbReference type="PANTHER" id="PTHR10292:SF1">
    <property type="entry name" value="CLATHRIN HEAVY CHAIN"/>
    <property type="match status" value="1"/>
</dbReference>
<dbReference type="GO" id="GO:0030130">
    <property type="term" value="C:clathrin coat of trans-Golgi network vesicle"/>
    <property type="evidence" value="ECO:0007669"/>
    <property type="project" value="InterPro"/>
</dbReference>
<dbReference type="InterPro" id="IPR016025">
    <property type="entry name" value="Clathrin_H-chain_N"/>
</dbReference>
<dbReference type="Gene3D" id="2.130.10.110">
    <property type="entry name" value="Clathrin heavy-chain terminal domain"/>
    <property type="match status" value="1"/>
</dbReference>
<dbReference type="GO" id="GO:0032051">
    <property type="term" value="F:clathrin light chain binding"/>
    <property type="evidence" value="ECO:0007669"/>
    <property type="project" value="TreeGrafter"/>
</dbReference>
<dbReference type="GO" id="GO:0006898">
    <property type="term" value="P:receptor-mediated endocytosis"/>
    <property type="evidence" value="ECO:0007669"/>
    <property type="project" value="TreeGrafter"/>
</dbReference>
<dbReference type="GO" id="GO:0005938">
    <property type="term" value="C:cell cortex"/>
    <property type="evidence" value="ECO:0007669"/>
    <property type="project" value="TreeGrafter"/>
</dbReference>
<feature type="coiled-coil region" evidence="1">
    <location>
        <begin position="107"/>
        <end position="148"/>
    </location>
</feature>
<dbReference type="GO" id="GO:0006886">
    <property type="term" value="P:intracellular protein transport"/>
    <property type="evidence" value="ECO:0007669"/>
    <property type="project" value="InterPro"/>
</dbReference>
<keyword evidence="1" id="KW-0175">Coiled coil</keyword>